<keyword evidence="1 4" id="KW-0812">Transmembrane</keyword>
<dbReference type="InterPro" id="IPR052528">
    <property type="entry name" value="Sugar_transport-like"/>
</dbReference>
<sequence>MHAAEESSSSDKEALERLYAVLAGDDSQDRACDAIPERACTSVPANFFLNLLNGVCTKLAEQLVSPGLTLPWLLTAIGVPASMVGFLSPIKQVGALLPQLFVAARIRQLARRKWVWLGAGVFQSFCLLLMIPAVLLLSDWAAGLTVLGLLTLFSIASGAGSVSFQDVMGKTIPKGRRGRLLANRAAFGGVLTLAAGLGLRFFLNEEGNAGHYILLLGTAALLWMVAACLFAAIREVPGEQQGGRNAIEEAGKGMTLVRQVNGYRKYLSARAALTSVEVAMPLFVLHAYQRVSEGMSALAVFIVSVGLASILSSPFWGKLSDQTARRVMIQAGGMGVIAGFLALILGWLGPEQLSVYSYAPVFFLLGIAEAGARLGRKTYLVDAAPTEERPLYVAFANSAIGLVALVLGGLGILADLLTPASALVAFIVLAFLGLLLSYVMPEADRMVDDR</sequence>
<dbReference type="InterPro" id="IPR036259">
    <property type="entry name" value="MFS_trans_sf"/>
</dbReference>
<dbReference type="InterPro" id="IPR011701">
    <property type="entry name" value="MFS"/>
</dbReference>
<feature type="transmembrane region" description="Helical" evidence="4">
    <location>
        <begin position="267"/>
        <end position="288"/>
    </location>
</feature>
<dbReference type="RefSeq" id="WP_382421574.1">
    <property type="nucleotide sequence ID" value="NZ_JBHSCW010000003.1"/>
</dbReference>
<evidence type="ECO:0000259" key="5">
    <source>
        <dbReference type="PROSITE" id="PS50850"/>
    </source>
</evidence>
<feature type="transmembrane region" description="Helical" evidence="4">
    <location>
        <begin position="209"/>
        <end position="233"/>
    </location>
</feature>
<protein>
    <submittedName>
        <fullName evidence="6">MFS transporter</fullName>
    </submittedName>
</protein>
<dbReference type="Proteomes" id="UP001595799">
    <property type="component" value="Unassembled WGS sequence"/>
</dbReference>
<reference evidence="7" key="1">
    <citation type="journal article" date="2019" name="Int. J. Syst. Evol. Microbiol.">
        <title>The Global Catalogue of Microorganisms (GCM) 10K type strain sequencing project: providing services to taxonomists for standard genome sequencing and annotation.</title>
        <authorList>
            <consortium name="The Broad Institute Genomics Platform"/>
            <consortium name="The Broad Institute Genome Sequencing Center for Infectious Disease"/>
            <person name="Wu L."/>
            <person name="Ma J."/>
        </authorList>
    </citation>
    <scope>NUCLEOTIDE SEQUENCE [LARGE SCALE GENOMIC DNA]</scope>
    <source>
        <strain evidence="7">CECT 8472</strain>
    </source>
</reference>
<feature type="transmembrane region" description="Helical" evidence="4">
    <location>
        <begin position="141"/>
        <end position="164"/>
    </location>
</feature>
<keyword evidence="2 4" id="KW-1133">Transmembrane helix</keyword>
<dbReference type="InterPro" id="IPR020846">
    <property type="entry name" value="MFS_dom"/>
</dbReference>
<feature type="transmembrane region" description="Helical" evidence="4">
    <location>
        <begin position="420"/>
        <end position="440"/>
    </location>
</feature>
<name>A0ABV8ULA4_9PROT</name>
<dbReference type="CDD" id="cd06174">
    <property type="entry name" value="MFS"/>
    <property type="match status" value="1"/>
</dbReference>
<evidence type="ECO:0000313" key="7">
    <source>
        <dbReference type="Proteomes" id="UP001595799"/>
    </source>
</evidence>
<evidence type="ECO:0000313" key="6">
    <source>
        <dbReference type="EMBL" id="MFC4351238.1"/>
    </source>
</evidence>
<dbReference type="Gene3D" id="1.20.1250.20">
    <property type="entry name" value="MFS general substrate transporter like domains"/>
    <property type="match status" value="1"/>
</dbReference>
<evidence type="ECO:0000256" key="3">
    <source>
        <dbReference type="ARBA" id="ARBA00023136"/>
    </source>
</evidence>
<feature type="transmembrane region" description="Helical" evidence="4">
    <location>
        <begin position="294"/>
        <end position="316"/>
    </location>
</feature>
<feature type="transmembrane region" description="Helical" evidence="4">
    <location>
        <begin position="185"/>
        <end position="203"/>
    </location>
</feature>
<evidence type="ECO:0000256" key="1">
    <source>
        <dbReference type="ARBA" id="ARBA00022692"/>
    </source>
</evidence>
<gene>
    <name evidence="6" type="ORF">ACFOW6_06730</name>
</gene>
<dbReference type="Pfam" id="PF07690">
    <property type="entry name" value="MFS_1"/>
    <property type="match status" value="1"/>
</dbReference>
<evidence type="ECO:0000256" key="2">
    <source>
        <dbReference type="ARBA" id="ARBA00022989"/>
    </source>
</evidence>
<dbReference type="PANTHER" id="PTHR23526">
    <property type="entry name" value="INTEGRAL MEMBRANE TRANSPORT PROTEIN-RELATED"/>
    <property type="match status" value="1"/>
</dbReference>
<dbReference type="PROSITE" id="PS50850">
    <property type="entry name" value="MFS"/>
    <property type="match status" value="1"/>
</dbReference>
<keyword evidence="7" id="KW-1185">Reference proteome</keyword>
<dbReference type="PANTHER" id="PTHR23526:SF1">
    <property type="entry name" value="MAJOR FACILITATOR SUPERFAMILY MFS_1"/>
    <property type="match status" value="1"/>
</dbReference>
<dbReference type="SUPFAM" id="SSF103473">
    <property type="entry name" value="MFS general substrate transporter"/>
    <property type="match status" value="1"/>
</dbReference>
<feature type="transmembrane region" description="Helical" evidence="4">
    <location>
        <begin position="114"/>
        <end position="135"/>
    </location>
</feature>
<accession>A0ABV8ULA4</accession>
<comment type="caution">
    <text evidence="6">The sequence shown here is derived from an EMBL/GenBank/DDBJ whole genome shotgun (WGS) entry which is preliminary data.</text>
</comment>
<feature type="domain" description="Major facilitator superfamily (MFS) profile" evidence="5">
    <location>
        <begin position="254"/>
        <end position="450"/>
    </location>
</feature>
<evidence type="ECO:0000256" key="4">
    <source>
        <dbReference type="SAM" id="Phobius"/>
    </source>
</evidence>
<organism evidence="6 7">
    <name type="scientific">Fodinicurvata halophila</name>
    <dbReference type="NCBI Taxonomy" id="1419723"/>
    <lineage>
        <taxon>Bacteria</taxon>
        <taxon>Pseudomonadati</taxon>
        <taxon>Pseudomonadota</taxon>
        <taxon>Alphaproteobacteria</taxon>
        <taxon>Rhodospirillales</taxon>
        <taxon>Rhodovibrionaceae</taxon>
        <taxon>Fodinicurvata</taxon>
    </lineage>
</organism>
<feature type="transmembrane region" description="Helical" evidence="4">
    <location>
        <begin position="355"/>
        <end position="372"/>
    </location>
</feature>
<feature type="transmembrane region" description="Helical" evidence="4">
    <location>
        <begin position="392"/>
        <end position="414"/>
    </location>
</feature>
<keyword evidence="3 4" id="KW-0472">Membrane</keyword>
<proteinExistence type="predicted"/>
<dbReference type="EMBL" id="JBHSCW010000003">
    <property type="protein sequence ID" value="MFC4351238.1"/>
    <property type="molecule type" value="Genomic_DNA"/>
</dbReference>
<feature type="transmembrane region" description="Helical" evidence="4">
    <location>
        <begin position="328"/>
        <end position="349"/>
    </location>
</feature>